<keyword evidence="1" id="KW-0645">Protease</keyword>
<evidence type="ECO:0000256" key="1">
    <source>
        <dbReference type="PROSITE-ProRule" id="PRU01240"/>
    </source>
</evidence>
<dbReference type="InterPro" id="IPR000209">
    <property type="entry name" value="Peptidase_S8/S53_dom"/>
</dbReference>
<keyword evidence="3" id="KW-0732">Signal</keyword>
<protein>
    <recommendedName>
        <fullName evidence="4">Peptidase S8/S53 domain-containing protein</fullName>
    </recommendedName>
</protein>
<feature type="region of interest" description="Disordered" evidence="2">
    <location>
        <begin position="715"/>
        <end position="734"/>
    </location>
</feature>
<dbReference type="PROSITE" id="PS51892">
    <property type="entry name" value="SUBTILASE"/>
    <property type="match status" value="1"/>
</dbReference>
<dbReference type="InterPro" id="IPR036852">
    <property type="entry name" value="Peptidase_S8/S53_dom_sf"/>
</dbReference>
<feature type="region of interest" description="Disordered" evidence="2">
    <location>
        <begin position="1242"/>
        <end position="1276"/>
    </location>
</feature>
<feature type="compositionally biased region" description="Basic and acidic residues" evidence="2">
    <location>
        <begin position="52"/>
        <end position="68"/>
    </location>
</feature>
<dbReference type="InterPro" id="IPR028994">
    <property type="entry name" value="Integrin_alpha_N"/>
</dbReference>
<feature type="active site" description="Charge relay system" evidence="1">
    <location>
        <position position="142"/>
    </location>
</feature>
<keyword evidence="1" id="KW-0378">Hydrolase</keyword>
<dbReference type="Pfam" id="PF00082">
    <property type="entry name" value="Peptidase_S8"/>
    <property type="match status" value="1"/>
</dbReference>
<evidence type="ECO:0000313" key="5">
    <source>
        <dbReference type="EMBL" id="CAA9504189.1"/>
    </source>
</evidence>
<evidence type="ECO:0000259" key="4">
    <source>
        <dbReference type="Pfam" id="PF00082"/>
    </source>
</evidence>
<keyword evidence="1" id="KW-0720">Serine protease</keyword>
<feature type="region of interest" description="Disordered" evidence="2">
    <location>
        <begin position="588"/>
        <end position="609"/>
    </location>
</feature>
<feature type="active site" description="Charge relay system" evidence="1">
    <location>
        <position position="427"/>
    </location>
</feature>
<dbReference type="SUPFAM" id="SSF69318">
    <property type="entry name" value="Integrin alpha N-terminal domain"/>
    <property type="match status" value="1"/>
</dbReference>
<feature type="compositionally biased region" description="Basic and acidic residues" evidence="2">
    <location>
        <begin position="590"/>
        <end position="609"/>
    </location>
</feature>
<feature type="active site" description="Charge relay system" evidence="1">
    <location>
        <position position="250"/>
    </location>
</feature>
<feature type="region of interest" description="Disordered" evidence="2">
    <location>
        <begin position="29"/>
        <end position="83"/>
    </location>
</feature>
<dbReference type="SUPFAM" id="SSF52743">
    <property type="entry name" value="Subtilisin-like"/>
    <property type="match status" value="1"/>
</dbReference>
<proteinExistence type="inferred from homology"/>
<feature type="domain" description="Peptidase S8/S53" evidence="4">
    <location>
        <begin position="135"/>
        <end position="492"/>
    </location>
</feature>
<feature type="chain" id="PRO_5026924306" description="Peptidase S8/S53 domain-containing protein" evidence="3">
    <location>
        <begin position="25"/>
        <end position="1477"/>
    </location>
</feature>
<feature type="compositionally biased region" description="Polar residues" evidence="2">
    <location>
        <begin position="33"/>
        <end position="51"/>
    </location>
</feature>
<name>A0A6J4SSS5_9ACTN</name>
<dbReference type="GO" id="GO:0006508">
    <property type="term" value="P:proteolysis"/>
    <property type="evidence" value="ECO:0007669"/>
    <property type="project" value="UniProtKB-KW"/>
</dbReference>
<dbReference type="GO" id="GO:0004252">
    <property type="term" value="F:serine-type endopeptidase activity"/>
    <property type="evidence" value="ECO:0007669"/>
    <property type="project" value="UniProtKB-UniRule"/>
</dbReference>
<evidence type="ECO:0000256" key="3">
    <source>
        <dbReference type="SAM" id="SignalP"/>
    </source>
</evidence>
<comment type="similarity">
    <text evidence="1">Belongs to the peptidase S8 family.</text>
</comment>
<dbReference type="PROSITE" id="PS00018">
    <property type="entry name" value="EF_HAND_1"/>
    <property type="match status" value="1"/>
</dbReference>
<dbReference type="InterPro" id="IPR018247">
    <property type="entry name" value="EF_Hand_1_Ca_BS"/>
</dbReference>
<sequence>MGRRTRSLTAVLLLLLGVPVAAWGAGFDDPSSRDASQQFGETPATNVQRQDTPNDPKYDSSEPDDPKEPVGPGGNPPATPTTTNLYEERFDLFGFPSKLTPLALYEDPADPNRGKRQVSGFNAAGAWKITRGRPDVEVAILDTGVNWGTSEIRTQVALNEAELPAPQPSNPGAGLGGYDLNGNGTVDVDDYKDDPRVGKATPTGQDLIKAFSNGTDSDDNGYVDDIAGWDFFDDDNDPADASSYFAAANHGTGRVKEAVERGNDRLGALGVCPKCTYVPMRIWDTFVSDQNSFAMAIVYAADNGIEVIEGADGGLYHSRFAEEATEYAYRKGVTQVYSGDDLNTGNHNYPANYDHTMLIQGVVNDTEGLGTELPEEDRDPGIRNGIIAILKRAGSGTNAPPLTYFRSANTAQYGGKSSISMQGPTGSTNTGKASGAVALVISAARDKGIELTADETRELMEQTAEDVLPGNTAGAGIPDPAQPGFDTHFGYGRANIGAAADAADKLRIPPEASIASPDWYAPVTGAAVGIEGLARDRTRPGQEFTWQLEYGVGLAPRTWTPAGGGKSTTTVTNFGSLKLAEVRAALAARTTHEDRDDPAGPTFDKTRTDPFEGQFTVRLTVRSADVEAVRGVDRKVLTALDDPTLKPGFPKRLGTGGEAPLRYSDLDGDNQQELVLPTEDGLVHAYRPDGSELPGWPVRTEIQFAAVRHLDSPALRELDPPLEPPRAPTIVDLTNDGRPEVVTTAGERIYAWTADGKPLAGWPVNPDPERANCAPSEQSKPLKHPKCGFLASPAAARLEGPGNPPAIVAAGLDGRLRAYRADGTVVPGFPVRLIDPDVPADEKMTAESINNPAIGDLDGDGRDEVVVATNEYYGAEGNEGDVSFAGALAAGAGGTSRVYAVRSTGTGSPGGKPFLPGWPIKLPGIIQNVLPLIGPGHDASIVRVDGKPQIVVSTTGGQLALYDASGTRTREIQQQGTLGEGALNLFESASVGDINGNGPEIVKYQIDLGQAANLLLVGQNVPYSHRIGAYDARTGTTAPGYPVITDDYQFLSSSTVAKVRPGLANHVIAGTGLGLLHAYDGLTGRDAPGFPKVTGGWLFAPAALSDDGRVAGLTREGYLFEWSAPDLPACQSEWPSFRHDQQGTGNYDADGTPPAAPDRMSLEPVQGDTFRLSFRSPGDDGFCGTATRYAAELDGEPLDRGDPVAGGQTVTKEVRLRGRVGRIVVRAADGPADARFNLGPPGSVARTSAAPDGAGPGGALGAGLPRFGDGRGRSAKETAKLEVARAVVRRRTRRLDVLAPITRRASGRVRVSFSAAGRVTRFTAPVDARTGRVRFSKRIPARQARRGTGIVTLRYPGDADTRSQVVRLRAGPRRAALKLTRPRLDGNRVRARGTVSRRARGVVRLQLEYAIGDRTVVLPLRARIRNGRFNLDTTLPTTARSAIATREGTVHAYVLFTGYLPSRVRGEMASFELLGRR</sequence>
<organism evidence="5">
    <name type="scientific">uncultured Solirubrobacteraceae bacterium</name>
    <dbReference type="NCBI Taxonomy" id="1162706"/>
    <lineage>
        <taxon>Bacteria</taxon>
        <taxon>Bacillati</taxon>
        <taxon>Actinomycetota</taxon>
        <taxon>Thermoleophilia</taxon>
        <taxon>Solirubrobacterales</taxon>
        <taxon>Solirubrobacteraceae</taxon>
        <taxon>environmental samples</taxon>
    </lineage>
</organism>
<dbReference type="Gene3D" id="3.40.50.200">
    <property type="entry name" value="Peptidase S8/S53 domain"/>
    <property type="match status" value="1"/>
</dbReference>
<gene>
    <name evidence="5" type="ORF">AVDCRST_MAG85-1951</name>
</gene>
<feature type="signal peptide" evidence="3">
    <location>
        <begin position="1"/>
        <end position="24"/>
    </location>
</feature>
<accession>A0A6J4SSS5</accession>
<evidence type="ECO:0000256" key="2">
    <source>
        <dbReference type="SAM" id="MobiDB-lite"/>
    </source>
</evidence>
<dbReference type="EMBL" id="CADCVT010000210">
    <property type="protein sequence ID" value="CAA9504189.1"/>
    <property type="molecule type" value="Genomic_DNA"/>
</dbReference>
<feature type="region of interest" description="Disordered" evidence="2">
    <location>
        <begin position="162"/>
        <end position="181"/>
    </location>
</feature>
<reference evidence="5" key="1">
    <citation type="submission" date="2020-02" db="EMBL/GenBank/DDBJ databases">
        <authorList>
            <person name="Meier V. D."/>
        </authorList>
    </citation>
    <scope>NUCLEOTIDE SEQUENCE</scope>
    <source>
        <strain evidence="5">AVDCRST_MAG85</strain>
    </source>
</reference>